<protein>
    <submittedName>
        <fullName evidence="2">Uncharacterized protein</fullName>
    </submittedName>
</protein>
<name>S2SEP8_LACPA</name>
<sequence>MDTITTYLDSLFASLPDNDKTRQAKADMLANMRDYYRDLLREGKSEEAAIGAVISAFGSIDELRTDLGMPAQATATTTQSDPTDAEEEADEDAITETELRSFWHMADQFATQIALG</sequence>
<feature type="region of interest" description="Disordered" evidence="1">
    <location>
        <begin position="72"/>
        <end position="92"/>
    </location>
</feature>
<dbReference type="InterPro" id="IPR047928">
    <property type="entry name" value="Perm_prefix_1"/>
</dbReference>
<dbReference type="EMBL" id="ANKC01000074">
    <property type="protein sequence ID" value="EPC88877.1"/>
    <property type="molecule type" value="Genomic_DNA"/>
</dbReference>
<comment type="caution">
    <text evidence="2">The sequence shown here is derived from an EMBL/GenBank/DDBJ whole genome shotgun (WGS) entry which is preliminary data.</text>
</comment>
<proteinExistence type="predicted"/>
<evidence type="ECO:0000313" key="3">
    <source>
        <dbReference type="Proteomes" id="UP000014243"/>
    </source>
</evidence>
<accession>S2SEP8</accession>
<evidence type="ECO:0000313" key="2">
    <source>
        <dbReference type="EMBL" id="EPC88877.1"/>
    </source>
</evidence>
<feature type="compositionally biased region" description="Polar residues" evidence="1">
    <location>
        <begin position="73"/>
        <end position="82"/>
    </location>
</feature>
<organism evidence="2 3">
    <name type="scientific">Lacticaseibacillus paracasei subsp. paracasei Lpp126</name>
    <dbReference type="NCBI Taxonomy" id="1256206"/>
    <lineage>
        <taxon>Bacteria</taxon>
        <taxon>Bacillati</taxon>
        <taxon>Bacillota</taxon>
        <taxon>Bacilli</taxon>
        <taxon>Lactobacillales</taxon>
        <taxon>Lactobacillaceae</taxon>
        <taxon>Lacticaseibacillus</taxon>
    </lineage>
</organism>
<evidence type="ECO:0000256" key="1">
    <source>
        <dbReference type="SAM" id="MobiDB-lite"/>
    </source>
</evidence>
<reference evidence="2 3" key="1">
    <citation type="journal article" date="2013" name="PLoS ONE">
        <title>Lactobacillus paracasei comparative genomics: towards species pan-genome definition and exploitation of diversity.</title>
        <authorList>
            <person name="Smokvina T."/>
            <person name="Wels M."/>
            <person name="Polka J."/>
            <person name="Chervaux C."/>
            <person name="Brisse S."/>
            <person name="Boekhorst J."/>
            <person name="van Hylckama Vlieg J.E."/>
            <person name="Siezen R.J."/>
        </authorList>
    </citation>
    <scope>NUCLEOTIDE SEQUENCE [LARGE SCALE GENOMIC DNA]</scope>
    <source>
        <strain evidence="2 3">Lpp126</strain>
    </source>
</reference>
<feature type="non-terminal residue" evidence="2">
    <location>
        <position position="116"/>
    </location>
</feature>
<feature type="compositionally biased region" description="Acidic residues" evidence="1">
    <location>
        <begin position="83"/>
        <end position="92"/>
    </location>
</feature>
<gene>
    <name evidence="2" type="ORF">Lpp126_01344</name>
</gene>
<dbReference type="Proteomes" id="UP000014243">
    <property type="component" value="Unassembled WGS sequence"/>
</dbReference>
<dbReference type="NCBIfam" id="NF038403">
    <property type="entry name" value="perm_prefix_1"/>
    <property type="match status" value="1"/>
</dbReference>
<dbReference type="AlphaFoldDB" id="S2SEP8"/>